<evidence type="ECO:0000313" key="5">
    <source>
        <dbReference type="EMBL" id="TRX95960.1"/>
    </source>
</evidence>
<feature type="region of interest" description="Disordered" evidence="3">
    <location>
        <begin position="65"/>
        <end position="100"/>
    </location>
</feature>
<comment type="subcellular location">
    <subcellularLocation>
        <location evidence="1">Nucleus</location>
    </subcellularLocation>
</comment>
<evidence type="ECO:0000256" key="2">
    <source>
        <dbReference type="ARBA" id="ARBA00023242"/>
    </source>
</evidence>
<evidence type="ECO:0000256" key="3">
    <source>
        <dbReference type="SAM" id="MobiDB-lite"/>
    </source>
</evidence>
<dbReference type="InterPro" id="IPR050613">
    <property type="entry name" value="Sec_Metabolite_Reg"/>
</dbReference>
<dbReference type="GO" id="GO:0005634">
    <property type="term" value="C:nucleus"/>
    <property type="evidence" value="ECO:0007669"/>
    <property type="project" value="UniProtKB-SubCell"/>
</dbReference>
<organism evidence="5 6">
    <name type="scientific">Xylaria flabelliformis</name>
    <dbReference type="NCBI Taxonomy" id="2512241"/>
    <lineage>
        <taxon>Eukaryota</taxon>
        <taxon>Fungi</taxon>
        <taxon>Dikarya</taxon>
        <taxon>Ascomycota</taxon>
        <taxon>Pezizomycotina</taxon>
        <taxon>Sordariomycetes</taxon>
        <taxon>Xylariomycetidae</taxon>
        <taxon>Xylariales</taxon>
        <taxon>Xylariaceae</taxon>
        <taxon>Xylaria</taxon>
    </lineage>
</organism>
<dbReference type="GO" id="GO:0003677">
    <property type="term" value="F:DNA binding"/>
    <property type="evidence" value="ECO:0007669"/>
    <property type="project" value="InterPro"/>
</dbReference>
<name>A0A553I6Y2_9PEZI</name>
<feature type="region of interest" description="Disordered" evidence="3">
    <location>
        <begin position="606"/>
        <end position="625"/>
    </location>
</feature>
<comment type="caution">
    <text evidence="5">The sequence shown here is derived from an EMBL/GenBank/DDBJ whole genome shotgun (WGS) entry which is preliminary data.</text>
</comment>
<sequence length="680" mass="75745">MRPRDAVRFVRCSGYFVHGTVRAEARGRSAVQVSLSCADASILSRLAVLERAVFGDTRHGYPANGARSAIGTMQPSSAASSQTTAVDTSSPSSHKDAERQQTAKYLDLTYTRDDHSITTRTRRPRFHVAPISFHLKQLAGQDGIGIEGSNRTAVLMMREEALLLLRDFFENPYHLLPIIYEPSARSLINTFYEQLEQGYEGDPTVAALILSIASTSASFFSRNVTTYNIFASTEEATQASVAWRETALTILDDPRFPSDGSLEGCQARAILAYVVCNIEGCSARYRFLHCNSIAIARDMSLHLVDSTTAADTSDDQITREIKRRLWWHLASTDWLLSFVGGPFDGTYTVQPRHFVVNRPRNLNDNDLSQNDETLTYPLNVLTQMSYFLQRIRLGEICREMADARPPGLLDVEITDFDTVVSLDLLFERALAEMPPFLHKGAPAPQGAPFQLTQQRDLILLCYHFRRARLHRPFLLHDINDPRYESSRRQCISSARTVLSVSMEMLEGPSAVDQNQDFGTPLAYRVGLVISSLFTACASLALNAGLIWNRETGNERTNEASTELQGEITRACRVLAKAGEKSTFAANLLRNLVGVLKQYSVKEIDDLVPPPTNSKPDNECGTGNNDNAFQTCSVKDQSQSVSDPINLADNFTMWNEYLTTMPEMEGYDQLFAGLDYYCGPT</sequence>
<dbReference type="GO" id="GO:0006351">
    <property type="term" value="P:DNA-templated transcription"/>
    <property type="evidence" value="ECO:0007669"/>
    <property type="project" value="InterPro"/>
</dbReference>
<evidence type="ECO:0000259" key="4">
    <source>
        <dbReference type="Pfam" id="PF04082"/>
    </source>
</evidence>
<evidence type="ECO:0000313" key="6">
    <source>
        <dbReference type="Proteomes" id="UP000319160"/>
    </source>
</evidence>
<feature type="compositionally biased region" description="Low complexity" evidence="3">
    <location>
        <begin position="76"/>
        <end position="90"/>
    </location>
</feature>
<dbReference type="CDD" id="cd12148">
    <property type="entry name" value="fungal_TF_MHR"/>
    <property type="match status" value="1"/>
</dbReference>
<gene>
    <name evidence="5" type="ORF">FHL15_003102</name>
</gene>
<reference evidence="6" key="1">
    <citation type="submission" date="2019-06" db="EMBL/GenBank/DDBJ databases">
        <title>Draft genome sequence of the griseofulvin-producing fungus Xylaria cubensis strain G536.</title>
        <authorList>
            <person name="Mead M.E."/>
            <person name="Raja H.A."/>
            <person name="Steenwyk J.L."/>
            <person name="Knowles S.L."/>
            <person name="Oberlies N.H."/>
            <person name="Rokas A."/>
        </authorList>
    </citation>
    <scope>NUCLEOTIDE SEQUENCE [LARGE SCALE GENOMIC DNA]</scope>
    <source>
        <strain evidence="6">G536</strain>
    </source>
</reference>
<dbReference type="Proteomes" id="UP000319160">
    <property type="component" value="Unassembled WGS sequence"/>
</dbReference>
<evidence type="ECO:0000256" key="1">
    <source>
        <dbReference type="ARBA" id="ARBA00004123"/>
    </source>
</evidence>
<dbReference type="STRING" id="2512241.A0A553I6Y2"/>
<dbReference type="GO" id="GO:0008270">
    <property type="term" value="F:zinc ion binding"/>
    <property type="evidence" value="ECO:0007669"/>
    <property type="project" value="InterPro"/>
</dbReference>
<feature type="domain" description="Xylanolytic transcriptional activator regulatory" evidence="4">
    <location>
        <begin position="168"/>
        <end position="337"/>
    </location>
</feature>
<dbReference type="AlphaFoldDB" id="A0A553I6Y2"/>
<dbReference type="PANTHER" id="PTHR31001">
    <property type="entry name" value="UNCHARACTERIZED TRANSCRIPTIONAL REGULATORY PROTEIN"/>
    <property type="match status" value="1"/>
</dbReference>
<proteinExistence type="predicted"/>
<dbReference type="OrthoDB" id="3014581at2759"/>
<accession>A0A553I6Y2</accession>
<keyword evidence="6" id="KW-1185">Reference proteome</keyword>
<dbReference type="InterPro" id="IPR007219">
    <property type="entry name" value="XnlR_reg_dom"/>
</dbReference>
<dbReference type="Pfam" id="PF04082">
    <property type="entry name" value="Fungal_trans"/>
    <property type="match status" value="1"/>
</dbReference>
<protein>
    <recommendedName>
        <fullName evidence="4">Xylanolytic transcriptional activator regulatory domain-containing protein</fullName>
    </recommendedName>
</protein>
<dbReference type="EMBL" id="VFLP01000013">
    <property type="protein sequence ID" value="TRX95960.1"/>
    <property type="molecule type" value="Genomic_DNA"/>
</dbReference>
<dbReference type="PANTHER" id="PTHR31001:SF90">
    <property type="entry name" value="CENTROMERE DNA-BINDING PROTEIN COMPLEX CBF3 SUBUNIT B"/>
    <property type="match status" value="1"/>
</dbReference>
<keyword evidence="2" id="KW-0539">Nucleus</keyword>